<keyword evidence="3" id="KW-1185">Reference proteome</keyword>
<accession>A0ABT2K5V0</accession>
<feature type="signal peptide" evidence="1">
    <location>
        <begin position="1"/>
        <end position="21"/>
    </location>
</feature>
<organism evidence="2 3">
    <name type="scientific">Paracoccus maritimus</name>
    <dbReference type="NCBI Taxonomy" id="2933292"/>
    <lineage>
        <taxon>Bacteria</taxon>
        <taxon>Pseudomonadati</taxon>
        <taxon>Pseudomonadota</taxon>
        <taxon>Alphaproteobacteria</taxon>
        <taxon>Rhodobacterales</taxon>
        <taxon>Paracoccaceae</taxon>
        <taxon>Paracoccus</taxon>
    </lineage>
</organism>
<evidence type="ECO:0000256" key="1">
    <source>
        <dbReference type="SAM" id="SignalP"/>
    </source>
</evidence>
<proteinExistence type="predicted"/>
<feature type="chain" id="PRO_5046036612" evidence="1">
    <location>
        <begin position="22"/>
        <end position="42"/>
    </location>
</feature>
<reference evidence="2 3" key="1">
    <citation type="submission" date="2022-04" db="EMBL/GenBank/DDBJ databases">
        <title>Paracoccus sp. YLB-12 draft genome sequence.</title>
        <authorList>
            <person name="Yu L."/>
        </authorList>
    </citation>
    <scope>NUCLEOTIDE SEQUENCE [LARGE SCALE GENOMIC DNA]</scope>
    <source>
        <strain evidence="2 3">YLB-12</strain>
    </source>
</reference>
<evidence type="ECO:0000313" key="2">
    <source>
        <dbReference type="EMBL" id="MCT4331906.1"/>
    </source>
</evidence>
<name>A0ABT2K5V0_9RHOB</name>
<protein>
    <submittedName>
        <fullName evidence="2">Entericidin</fullName>
    </submittedName>
</protein>
<dbReference type="EMBL" id="JANAVZ010000002">
    <property type="protein sequence ID" value="MCT4331906.1"/>
    <property type="molecule type" value="Genomic_DNA"/>
</dbReference>
<evidence type="ECO:0000313" key="3">
    <source>
        <dbReference type="Proteomes" id="UP001320702"/>
    </source>
</evidence>
<keyword evidence="1" id="KW-0732">Signal</keyword>
<gene>
    <name evidence="2" type="ORF">MU516_03365</name>
</gene>
<comment type="caution">
    <text evidence="2">The sequence shown here is derived from an EMBL/GenBank/DDBJ whole genome shotgun (WGS) entry which is preliminary data.</text>
</comment>
<dbReference type="Proteomes" id="UP001320702">
    <property type="component" value="Unassembled WGS sequence"/>
</dbReference>
<dbReference type="PROSITE" id="PS51257">
    <property type="entry name" value="PROKAR_LIPOPROTEIN"/>
    <property type="match status" value="1"/>
</dbReference>
<sequence length="42" mass="4412">MRAVATIILACALLAGCNTVAGVGEDITGSARWFQQSLPRSY</sequence>